<dbReference type="InterPro" id="IPR019787">
    <property type="entry name" value="Znf_PHD-finger"/>
</dbReference>
<dbReference type="AlphaFoldDB" id="A0AAD1YST8"/>
<dbReference type="PANTHER" id="PTHR33304">
    <property type="match status" value="1"/>
</dbReference>
<sequence length="115" mass="13251">MDPLNVDGNSWRFPWMSEEDLGNEDMEVEFYPDSEVEDPDVKVCGICGDEGRKDLLVICSRCSDWAEHTYCMLKMPTKVPKGNWVCLECKVDEKLSHQRQDKIGRIDGNVKKQLP</sequence>
<evidence type="ECO:0000256" key="1">
    <source>
        <dbReference type="ARBA" id="ARBA00022723"/>
    </source>
</evidence>
<dbReference type="GO" id="GO:0140566">
    <property type="term" value="F:histone reader activity"/>
    <property type="evidence" value="ECO:0007669"/>
    <property type="project" value="InterPro"/>
</dbReference>
<dbReference type="InterPro" id="IPR001965">
    <property type="entry name" value="Znf_PHD"/>
</dbReference>
<dbReference type="InterPro" id="IPR011011">
    <property type="entry name" value="Znf_FYVE_PHD"/>
</dbReference>
<dbReference type="Proteomes" id="UP000834106">
    <property type="component" value="Chromosome 2"/>
</dbReference>
<keyword evidence="8" id="KW-1185">Reference proteome</keyword>
<evidence type="ECO:0000256" key="4">
    <source>
        <dbReference type="ARBA" id="ARBA00023015"/>
    </source>
</evidence>
<dbReference type="SMART" id="SM00249">
    <property type="entry name" value="PHD"/>
    <property type="match status" value="1"/>
</dbReference>
<dbReference type="InterPro" id="IPR049914">
    <property type="entry name" value="PHD1-3/5-6"/>
</dbReference>
<keyword evidence="4" id="KW-0805">Transcription regulation</keyword>
<organism evidence="7 8">
    <name type="scientific">Fraxinus pennsylvanica</name>
    <dbReference type="NCBI Taxonomy" id="56036"/>
    <lineage>
        <taxon>Eukaryota</taxon>
        <taxon>Viridiplantae</taxon>
        <taxon>Streptophyta</taxon>
        <taxon>Embryophyta</taxon>
        <taxon>Tracheophyta</taxon>
        <taxon>Spermatophyta</taxon>
        <taxon>Magnoliopsida</taxon>
        <taxon>eudicotyledons</taxon>
        <taxon>Gunneridae</taxon>
        <taxon>Pentapetalae</taxon>
        <taxon>asterids</taxon>
        <taxon>lamiids</taxon>
        <taxon>Lamiales</taxon>
        <taxon>Oleaceae</taxon>
        <taxon>Oleeae</taxon>
        <taxon>Fraxinus</taxon>
    </lineage>
</organism>
<keyword evidence="3" id="KW-0862">Zinc</keyword>
<dbReference type="Gene3D" id="3.30.40.10">
    <property type="entry name" value="Zinc/RING finger domain, C3HC4 (zinc finger)"/>
    <property type="match status" value="1"/>
</dbReference>
<keyword evidence="2" id="KW-0863">Zinc-finger</keyword>
<evidence type="ECO:0000313" key="8">
    <source>
        <dbReference type="Proteomes" id="UP000834106"/>
    </source>
</evidence>
<protein>
    <recommendedName>
        <fullName evidence="6">Zinc finger PHD-type domain-containing protein</fullName>
    </recommendedName>
</protein>
<dbReference type="SUPFAM" id="SSF57903">
    <property type="entry name" value="FYVE/PHD zinc finger"/>
    <property type="match status" value="1"/>
</dbReference>
<dbReference type="InterPro" id="IPR013083">
    <property type="entry name" value="Znf_RING/FYVE/PHD"/>
</dbReference>
<evidence type="ECO:0000256" key="5">
    <source>
        <dbReference type="ARBA" id="ARBA00023163"/>
    </source>
</evidence>
<gene>
    <name evidence="7" type="ORF">FPE_LOCUS2726</name>
</gene>
<dbReference type="PANTHER" id="PTHR33304:SF9">
    <property type="entry name" value="RING_FYVE_PHD ZINC FINGER SUPERFAMILY PROTEIN"/>
    <property type="match status" value="1"/>
</dbReference>
<dbReference type="EMBL" id="OU503037">
    <property type="protein sequence ID" value="CAI9755295.1"/>
    <property type="molecule type" value="Genomic_DNA"/>
</dbReference>
<evidence type="ECO:0000313" key="7">
    <source>
        <dbReference type="EMBL" id="CAI9755295.1"/>
    </source>
</evidence>
<evidence type="ECO:0000256" key="3">
    <source>
        <dbReference type="ARBA" id="ARBA00022833"/>
    </source>
</evidence>
<feature type="domain" description="Zinc finger PHD-type" evidence="6">
    <location>
        <begin position="43"/>
        <end position="90"/>
    </location>
</feature>
<dbReference type="GO" id="GO:0034244">
    <property type="term" value="P:negative regulation of transcription elongation by RNA polymerase II"/>
    <property type="evidence" value="ECO:0007669"/>
    <property type="project" value="InterPro"/>
</dbReference>
<proteinExistence type="predicted"/>
<dbReference type="GO" id="GO:0008270">
    <property type="term" value="F:zinc ion binding"/>
    <property type="evidence" value="ECO:0007669"/>
    <property type="project" value="UniProtKB-KW"/>
</dbReference>
<accession>A0AAD1YST8</accession>
<reference evidence="7" key="1">
    <citation type="submission" date="2023-05" db="EMBL/GenBank/DDBJ databases">
        <authorList>
            <person name="Huff M."/>
        </authorList>
    </citation>
    <scope>NUCLEOTIDE SEQUENCE</scope>
</reference>
<keyword evidence="5" id="KW-0804">Transcription</keyword>
<evidence type="ECO:0000256" key="2">
    <source>
        <dbReference type="ARBA" id="ARBA00022771"/>
    </source>
</evidence>
<evidence type="ECO:0000259" key="6">
    <source>
        <dbReference type="SMART" id="SM00249"/>
    </source>
</evidence>
<dbReference type="Pfam" id="PF00628">
    <property type="entry name" value="PHD"/>
    <property type="match status" value="1"/>
</dbReference>
<name>A0AAD1YST8_9LAMI</name>
<keyword evidence="1" id="KW-0479">Metal-binding</keyword>